<evidence type="ECO:0000256" key="1">
    <source>
        <dbReference type="ARBA" id="ARBA00022670"/>
    </source>
</evidence>
<dbReference type="SMART" id="SM00137">
    <property type="entry name" value="MAM"/>
    <property type="match status" value="1"/>
</dbReference>
<dbReference type="Gene3D" id="2.60.120.380">
    <property type="match status" value="1"/>
</dbReference>
<dbReference type="InterPro" id="IPR023828">
    <property type="entry name" value="Peptidase_S8_Ser-AS"/>
</dbReference>
<feature type="domain" description="Fibronectin type-III" evidence="7">
    <location>
        <begin position="802"/>
        <end position="886"/>
    </location>
</feature>
<dbReference type="SUPFAM" id="SSF52743">
    <property type="entry name" value="Subtilisin-like"/>
    <property type="match status" value="1"/>
</dbReference>
<evidence type="ECO:0000256" key="5">
    <source>
        <dbReference type="SAM" id="SignalP"/>
    </source>
</evidence>
<keyword evidence="9" id="KW-1185">Reference proteome</keyword>
<dbReference type="GO" id="GO:0004252">
    <property type="term" value="F:serine-type endopeptidase activity"/>
    <property type="evidence" value="ECO:0007669"/>
    <property type="project" value="UniProtKB-UniRule"/>
</dbReference>
<feature type="domain" description="MAM" evidence="6">
    <location>
        <begin position="898"/>
        <end position="1058"/>
    </location>
</feature>
<dbReference type="EMBL" id="CP070608">
    <property type="protein sequence ID" value="QSE97887.1"/>
    <property type="molecule type" value="Genomic_DNA"/>
</dbReference>
<dbReference type="PRINTS" id="PR00723">
    <property type="entry name" value="SUBTILISIN"/>
</dbReference>
<dbReference type="PANTHER" id="PTHR23282:SF101">
    <property type="entry name" value="MAM DOMAIN-CONTAINING PROTEIN"/>
    <property type="match status" value="1"/>
</dbReference>
<organism evidence="8 9">
    <name type="scientific">Fulvivirga lutea</name>
    <dbReference type="NCBI Taxonomy" id="2810512"/>
    <lineage>
        <taxon>Bacteria</taxon>
        <taxon>Pseudomonadati</taxon>
        <taxon>Bacteroidota</taxon>
        <taxon>Cytophagia</taxon>
        <taxon>Cytophagales</taxon>
        <taxon>Fulvivirgaceae</taxon>
        <taxon>Fulvivirga</taxon>
    </lineage>
</organism>
<dbReference type="Pfam" id="PF00041">
    <property type="entry name" value="fn3"/>
    <property type="match status" value="2"/>
</dbReference>
<keyword evidence="3 4" id="KW-0720">Serine protease</keyword>
<dbReference type="CDD" id="cd00063">
    <property type="entry name" value="FN3"/>
    <property type="match status" value="2"/>
</dbReference>
<dbReference type="Gene3D" id="2.60.120.200">
    <property type="match status" value="1"/>
</dbReference>
<dbReference type="PANTHER" id="PTHR23282">
    <property type="entry name" value="APICAL ENDOSOMAL GLYCOPROTEIN PRECURSOR"/>
    <property type="match status" value="1"/>
</dbReference>
<evidence type="ECO:0000256" key="3">
    <source>
        <dbReference type="ARBA" id="ARBA00022825"/>
    </source>
</evidence>
<sequence>MIRSFTLRGILLPLLFVSTTISLAQNKAQREQIQEKSNITKLNQLEVEFRQKAESEKRAAIEQAERNGWPIRTSLSDGRLIELQKVVDGQPIYYTTFNVDAARSTRTDHLNSGGSLGLSLNGQNMTAYVWDGGLARSTHQEYDGAGGSNRFSIGDGTSTLNFHAAHVTGTIIASGFQAAAKGMAPHAYAVGHDWNNDKTEATAAAASGMLVSNHSYGYATRNQFGQVQLPQYFFGGYIDESAAWDQILYDAPYYLMVVAAGNDGNDNTANTNPTGGSGFDKLTGHSTSKNNLVVANAQDANVDSNGNLISVAINSSSSEGPTDDFRIKPDITGNGTGVYSTYESSNSAYNSISGTSMASPNVAGSLLLLQQHYNNVNGSFMRSATLKGLALHTADDAGVSGPDAVFGWGLLNAKAASEAITENGNTSRIEELTLSAGQSYSITVDANGVEPLLASISWTDLPGAENTGTVNLTTPVLVNDLDIRVTKSSTTYFPYRLTGPTSSTKSDNNVDPYERVDISGASGSYTITVTHKGTLTSGSQDFTLIVTGVTGAPVVCNATTPTGLSVGSIGSSTATASWDAVSGATFDLRYRVAGTSTWTVEAVSGTSYDFSGLSASTNYEVQVRSKCSDGSNSSYTSSTNFATTEVQLNYCAANGNSVSDEYISRVQVGGINNASSAGTGGYQDFTSVSTSLAKGEPHTITITPTWTGSLYNEAYGVWIDYNKDGDFTDAGEQVFAQSPTQTSPVSGSFTIPAGAVESSTRMRVIMRYNAAPSSCGSFNYGEVEDYTIIIGGAAGDTQAPTAPTNLAASNITQTTLTLSWTASTDNVGVVGYDVYQAASLLGTVTGTSANVTSLTAGTNYSFSVRAKDAAGNVSAAANVSATTQSAGITCSSTVSLPYSDGFESGFGGWSQVSGDDFNWARRSGSTPSGSTGPSAASEGSFYLYVEASSPNYPSKTTIIESPCFDLDGETTVNFGFKYHMYGSTMGSLNLQASTDGTSWTSVWSESGNQGNSWLTANVDLSSYAGDVVKLRFVGTTGSNYTGDIAIDDLTMGAGTSGPGSTDVTLTLVFDNYPEETSWQIVDGSTVVASGGTYASQADGSTLNIDVTLPDGCYDFIISDQYGDGMCCSYGNGSYSLRDGATVLASGGSFASSQTTNFCVGGAAFSTFSDLGKTVQSDGIRPDGFSFYPNPVESHLNVFTGKMKATSYKIYNATGKIWQQGNLSGTDNVIGVQSLKAGFYFLEVTDGENVLINKIIKN</sequence>
<dbReference type="SUPFAM" id="SSF49785">
    <property type="entry name" value="Galactose-binding domain-like"/>
    <property type="match status" value="1"/>
</dbReference>
<dbReference type="Pfam" id="PF18962">
    <property type="entry name" value="Por_Secre_tail"/>
    <property type="match status" value="1"/>
</dbReference>
<dbReference type="PROSITE" id="PS50060">
    <property type="entry name" value="MAM_2"/>
    <property type="match status" value="1"/>
</dbReference>
<feature type="domain" description="Fibronectin type-III" evidence="7">
    <location>
        <begin position="560"/>
        <end position="646"/>
    </location>
</feature>
<feature type="signal peptide" evidence="5">
    <location>
        <begin position="1"/>
        <end position="24"/>
    </location>
</feature>
<dbReference type="Gene3D" id="3.40.50.200">
    <property type="entry name" value="Peptidase S8/S53 domain"/>
    <property type="match status" value="1"/>
</dbReference>
<dbReference type="InterPro" id="IPR008979">
    <property type="entry name" value="Galactose-bd-like_sf"/>
</dbReference>
<comment type="similarity">
    <text evidence="4">Belongs to the peptidase S8 family.</text>
</comment>
<dbReference type="InterPro" id="IPR045474">
    <property type="entry name" value="GEVED"/>
</dbReference>
<feature type="active site" description="Charge relay system" evidence="4">
    <location>
        <position position="131"/>
    </location>
</feature>
<dbReference type="Pfam" id="PF20009">
    <property type="entry name" value="GEVED"/>
    <property type="match status" value="1"/>
</dbReference>
<name>A0A975A1V3_9BACT</name>
<dbReference type="Gene3D" id="2.60.40.10">
    <property type="entry name" value="Immunoglobulins"/>
    <property type="match status" value="2"/>
</dbReference>
<dbReference type="PROSITE" id="PS51892">
    <property type="entry name" value="SUBTILASE"/>
    <property type="match status" value="1"/>
</dbReference>
<dbReference type="SMART" id="SM00060">
    <property type="entry name" value="FN3"/>
    <property type="match status" value="2"/>
</dbReference>
<dbReference type="CDD" id="cd06263">
    <property type="entry name" value="MAM"/>
    <property type="match status" value="1"/>
</dbReference>
<dbReference type="SUPFAM" id="SSF49899">
    <property type="entry name" value="Concanavalin A-like lectins/glucanases"/>
    <property type="match status" value="1"/>
</dbReference>
<dbReference type="InterPro" id="IPR034058">
    <property type="entry name" value="TagA/B/C/D_pept_dom"/>
</dbReference>
<dbReference type="SUPFAM" id="SSF49265">
    <property type="entry name" value="Fibronectin type III"/>
    <property type="match status" value="2"/>
</dbReference>
<dbReference type="Pfam" id="PF00082">
    <property type="entry name" value="Peptidase_S8"/>
    <property type="match status" value="1"/>
</dbReference>
<accession>A0A975A1V3</accession>
<keyword evidence="5" id="KW-0732">Signal</keyword>
<dbReference type="NCBIfam" id="TIGR04183">
    <property type="entry name" value="Por_Secre_tail"/>
    <property type="match status" value="1"/>
</dbReference>
<feature type="active site" description="Charge relay system" evidence="4">
    <location>
        <position position="356"/>
    </location>
</feature>
<feature type="chain" id="PRO_5037731623" evidence="5">
    <location>
        <begin position="25"/>
        <end position="1257"/>
    </location>
</feature>
<dbReference type="GO" id="GO:0006508">
    <property type="term" value="P:proteolysis"/>
    <property type="evidence" value="ECO:0007669"/>
    <property type="project" value="UniProtKB-KW"/>
</dbReference>
<dbReference type="CDD" id="cd04842">
    <property type="entry name" value="Peptidases_S8_Kp43_protease"/>
    <property type="match status" value="1"/>
</dbReference>
<feature type="active site" description="Charge relay system" evidence="4">
    <location>
        <position position="163"/>
    </location>
</feature>
<evidence type="ECO:0000313" key="8">
    <source>
        <dbReference type="EMBL" id="QSE97887.1"/>
    </source>
</evidence>
<dbReference type="GO" id="GO:0005975">
    <property type="term" value="P:carbohydrate metabolic process"/>
    <property type="evidence" value="ECO:0007669"/>
    <property type="project" value="UniProtKB-ARBA"/>
</dbReference>
<dbReference type="InterPro" id="IPR000209">
    <property type="entry name" value="Peptidase_S8/S53_dom"/>
</dbReference>
<dbReference type="InterPro" id="IPR036852">
    <property type="entry name" value="Peptidase_S8/S53_dom_sf"/>
</dbReference>
<protein>
    <submittedName>
        <fullName evidence="8">S8 family serine peptidase</fullName>
    </submittedName>
</protein>
<evidence type="ECO:0000259" key="6">
    <source>
        <dbReference type="PROSITE" id="PS50060"/>
    </source>
</evidence>
<dbReference type="Pfam" id="PF00629">
    <property type="entry name" value="MAM"/>
    <property type="match status" value="1"/>
</dbReference>
<evidence type="ECO:0000256" key="2">
    <source>
        <dbReference type="ARBA" id="ARBA00022801"/>
    </source>
</evidence>
<dbReference type="Proteomes" id="UP000662783">
    <property type="component" value="Chromosome"/>
</dbReference>
<dbReference type="InterPro" id="IPR026444">
    <property type="entry name" value="Secre_tail"/>
</dbReference>
<dbReference type="InterPro" id="IPR015500">
    <property type="entry name" value="Peptidase_S8_subtilisin-rel"/>
</dbReference>
<gene>
    <name evidence="8" type="ORF">JR347_02025</name>
</gene>
<dbReference type="InterPro" id="IPR051560">
    <property type="entry name" value="MAM_domain-containing"/>
</dbReference>
<evidence type="ECO:0000256" key="4">
    <source>
        <dbReference type="PROSITE-ProRule" id="PRU01240"/>
    </source>
</evidence>
<evidence type="ECO:0000259" key="7">
    <source>
        <dbReference type="PROSITE" id="PS50853"/>
    </source>
</evidence>
<dbReference type="GO" id="GO:0016020">
    <property type="term" value="C:membrane"/>
    <property type="evidence" value="ECO:0007669"/>
    <property type="project" value="InterPro"/>
</dbReference>
<evidence type="ECO:0000313" key="9">
    <source>
        <dbReference type="Proteomes" id="UP000662783"/>
    </source>
</evidence>
<dbReference type="RefSeq" id="WP_205722395.1">
    <property type="nucleotide sequence ID" value="NZ_CP070608.1"/>
</dbReference>
<dbReference type="PROSITE" id="PS50853">
    <property type="entry name" value="FN3"/>
    <property type="match status" value="2"/>
</dbReference>
<dbReference type="AlphaFoldDB" id="A0A975A1V3"/>
<dbReference type="InterPro" id="IPR000998">
    <property type="entry name" value="MAM_dom"/>
</dbReference>
<dbReference type="InterPro" id="IPR013783">
    <property type="entry name" value="Ig-like_fold"/>
</dbReference>
<dbReference type="KEGG" id="fuv:JR347_02025"/>
<proteinExistence type="inferred from homology"/>
<dbReference type="InterPro" id="IPR003961">
    <property type="entry name" value="FN3_dom"/>
</dbReference>
<dbReference type="InterPro" id="IPR036116">
    <property type="entry name" value="FN3_sf"/>
</dbReference>
<keyword evidence="2 4" id="KW-0378">Hydrolase</keyword>
<reference evidence="8" key="1">
    <citation type="submission" date="2021-02" db="EMBL/GenBank/DDBJ databases">
        <title>Fulvivirga sp. S481 isolated from sea water.</title>
        <authorList>
            <person name="Bae S.S."/>
            <person name="Baek K."/>
        </authorList>
    </citation>
    <scope>NUCLEOTIDE SEQUENCE</scope>
    <source>
        <strain evidence="8">S481</strain>
    </source>
</reference>
<dbReference type="InterPro" id="IPR013320">
    <property type="entry name" value="ConA-like_dom_sf"/>
</dbReference>
<keyword evidence="1 4" id="KW-0645">Protease</keyword>
<dbReference type="GO" id="GO:0004553">
    <property type="term" value="F:hydrolase activity, hydrolyzing O-glycosyl compounds"/>
    <property type="evidence" value="ECO:0007669"/>
    <property type="project" value="UniProtKB-ARBA"/>
</dbReference>
<dbReference type="PROSITE" id="PS00138">
    <property type="entry name" value="SUBTILASE_SER"/>
    <property type="match status" value="1"/>
</dbReference>